<comment type="pathway">
    <text evidence="1 8 9">Sulfur metabolism; glutathione biosynthesis; glutathione from L-cysteine and L-glutamate: step 1/2.</text>
</comment>
<protein>
    <recommendedName>
        <fullName evidence="8">Glutamate--cysteine ligase</fullName>
        <ecNumber evidence="8">6.3.2.2</ecNumber>
    </recommendedName>
    <alternativeName>
        <fullName evidence="8">Gamma-ECS</fullName>
        <shortName evidence="8">GCS</shortName>
    </alternativeName>
    <alternativeName>
        <fullName evidence="8">Gamma-glutamylcysteine synthetase</fullName>
    </alternativeName>
</protein>
<evidence type="ECO:0000256" key="1">
    <source>
        <dbReference type="ARBA" id="ARBA00005006"/>
    </source>
</evidence>
<evidence type="ECO:0000313" key="13">
    <source>
        <dbReference type="Proteomes" id="UP001203338"/>
    </source>
</evidence>
<evidence type="ECO:0000256" key="7">
    <source>
        <dbReference type="ARBA" id="ARBA00048819"/>
    </source>
</evidence>
<dbReference type="PANTHER" id="PTHR38761:SF1">
    <property type="entry name" value="GLUTAMATE--CYSTEINE LIGASE"/>
    <property type="match status" value="1"/>
</dbReference>
<dbReference type="EC" id="6.3.2.2" evidence="8"/>
<keyword evidence="6 8" id="KW-0067">ATP-binding</keyword>
<evidence type="ECO:0000259" key="11">
    <source>
        <dbReference type="Pfam" id="PF04262"/>
    </source>
</evidence>
<dbReference type="EMBL" id="JAMFLX010000015">
    <property type="protein sequence ID" value="MCL6270645.1"/>
    <property type="molecule type" value="Genomic_DNA"/>
</dbReference>
<evidence type="ECO:0000313" key="12">
    <source>
        <dbReference type="EMBL" id="MCL6270645.1"/>
    </source>
</evidence>
<dbReference type="HAMAP" id="MF_00578">
    <property type="entry name" value="Glu_cys_ligase"/>
    <property type="match status" value="1"/>
</dbReference>
<dbReference type="PANTHER" id="PTHR38761">
    <property type="entry name" value="GLUTAMATE--CYSTEINE LIGASE"/>
    <property type="match status" value="1"/>
</dbReference>
<keyword evidence="5 8" id="KW-0547">Nucleotide-binding</keyword>
<keyword evidence="13" id="KW-1185">Reference proteome</keyword>
<evidence type="ECO:0000256" key="9">
    <source>
        <dbReference type="RuleBase" id="RU004391"/>
    </source>
</evidence>
<proteinExistence type="inferred from homology"/>
<keyword evidence="4 8" id="KW-0317">Glutathione biosynthesis</keyword>
<dbReference type="RefSeq" id="WP_249699901.1">
    <property type="nucleotide sequence ID" value="NZ_JAMFLX010000015.1"/>
</dbReference>
<evidence type="ECO:0000256" key="4">
    <source>
        <dbReference type="ARBA" id="ARBA00022684"/>
    </source>
</evidence>
<organism evidence="12 13">
    <name type="scientific">Parendozoicomonas callyspongiae</name>
    <dbReference type="NCBI Taxonomy" id="2942213"/>
    <lineage>
        <taxon>Bacteria</taxon>
        <taxon>Pseudomonadati</taxon>
        <taxon>Pseudomonadota</taxon>
        <taxon>Gammaproteobacteria</taxon>
        <taxon>Oceanospirillales</taxon>
        <taxon>Endozoicomonadaceae</taxon>
        <taxon>Parendozoicomonas</taxon>
    </lineage>
</organism>
<evidence type="ECO:0000256" key="6">
    <source>
        <dbReference type="ARBA" id="ARBA00022840"/>
    </source>
</evidence>
<dbReference type="SUPFAM" id="SSF55931">
    <property type="entry name" value="Glutamine synthetase/guanido kinase"/>
    <property type="match status" value="1"/>
</dbReference>
<name>A0ABT0PGZ6_9GAMM</name>
<dbReference type="Proteomes" id="UP001203338">
    <property type="component" value="Unassembled WGS sequence"/>
</dbReference>
<evidence type="ECO:0000256" key="10">
    <source>
        <dbReference type="SAM" id="MobiDB-lite"/>
    </source>
</evidence>
<reference evidence="12 13" key="1">
    <citation type="submission" date="2022-05" db="EMBL/GenBank/DDBJ databases">
        <authorList>
            <person name="Park J.-S."/>
        </authorList>
    </citation>
    <scope>NUCLEOTIDE SEQUENCE [LARGE SCALE GENOMIC DNA]</scope>
    <source>
        <strain evidence="12 13">2012CJ34-2</strain>
    </source>
</reference>
<comment type="catalytic activity">
    <reaction evidence="7 8 9">
        <text>L-cysteine + L-glutamate + ATP = gamma-L-glutamyl-L-cysteine + ADP + phosphate + H(+)</text>
        <dbReference type="Rhea" id="RHEA:13285"/>
        <dbReference type="ChEBI" id="CHEBI:15378"/>
        <dbReference type="ChEBI" id="CHEBI:29985"/>
        <dbReference type="ChEBI" id="CHEBI:30616"/>
        <dbReference type="ChEBI" id="CHEBI:35235"/>
        <dbReference type="ChEBI" id="CHEBI:43474"/>
        <dbReference type="ChEBI" id="CHEBI:58173"/>
        <dbReference type="ChEBI" id="CHEBI:456216"/>
        <dbReference type="EC" id="6.3.2.2"/>
    </reaction>
</comment>
<dbReference type="Gene3D" id="3.30.590.20">
    <property type="match status" value="1"/>
</dbReference>
<comment type="similarity">
    <text evidence="2 8">Belongs to the glutamate--cysteine ligase type 1 family. Type 1 subfamily.</text>
</comment>
<gene>
    <name evidence="8 12" type="primary">gshA</name>
    <name evidence="12" type="ORF">M3P05_11985</name>
</gene>
<accession>A0ABT0PGZ6</accession>
<comment type="caution">
    <text evidence="12">The sequence shown here is derived from an EMBL/GenBank/DDBJ whole genome shotgun (WGS) entry which is preliminary data.</text>
</comment>
<sequence length="536" mass="60177">MTSDSTTRQEAGITRRLHQLKGDVSFFSDIRRGIEKETVRTDQQGALTQKAHPKALGSPLTHPHITTDFAEGQIEFVTPAFRQSSEALGFLQNLHGFAAGHIADGEMLWGASMPPVLPDESQIKLAHYGSSNAGKLKTLYRTGLANRYGKAMQTISGIHYNFSLPDSFWEELHKAENSTLSFDDFKSEGYFGQIRNVLRHGWMISYLFGSSPAVDKSFVAGRNHHLQSLDSETLYLPWATSLRMSDLGYTSSAQSSLNIRYNSREEYLADLHYALSLQSEEYSQLDASQQINSSVLQLENELYGSIRPKRIHDSLRPLHALCEQGVEYIELRSLDIDPYLPLGLDQNTSHFLDMFLIYCALSSSPDISAHEQSLISRRQTLVAEEGRRPGLKLPMCSGDQSLSSVGSQVIDEMRPLAELLDKANSTDDFSTALEAQSEKLLNTGLTPSARLLADLRQPQRSYRDLIMELSREHMGLFRNTHIDKELQDRLEQMVSTSIARQKQIEAQDSMSFEEFVAAKNKDIKCCCEHVAIQEAC</sequence>
<evidence type="ECO:0000256" key="5">
    <source>
        <dbReference type="ARBA" id="ARBA00022741"/>
    </source>
</evidence>
<feature type="domain" description="Glutamate--cysteine ligase" evidence="11">
    <location>
        <begin position="25"/>
        <end position="380"/>
    </location>
</feature>
<dbReference type="InterPro" id="IPR006334">
    <property type="entry name" value="Glut_cys_ligase"/>
</dbReference>
<feature type="region of interest" description="Disordered" evidence="10">
    <location>
        <begin position="38"/>
        <end position="59"/>
    </location>
</feature>
<evidence type="ECO:0000256" key="8">
    <source>
        <dbReference type="HAMAP-Rule" id="MF_00578"/>
    </source>
</evidence>
<evidence type="ECO:0000256" key="2">
    <source>
        <dbReference type="ARBA" id="ARBA00008772"/>
    </source>
</evidence>
<dbReference type="GO" id="GO:0004357">
    <property type="term" value="F:glutamate-cysteine ligase activity"/>
    <property type="evidence" value="ECO:0007669"/>
    <property type="project" value="UniProtKB-EC"/>
</dbReference>
<dbReference type="InterPro" id="IPR014746">
    <property type="entry name" value="Gln_synth/guanido_kin_cat_dom"/>
</dbReference>
<keyword evidence="3 8" id="KW-0436">Ligase</keyword>
<dbReference type="InterPro" id="IPR007370">
    <property type="entry name" value="Glu_cys_ligase"/>
</dbReference>
<dbReference type="Pfam" id="PF04262">
    <property type="entry name" value="Glu_cys_ligase"/>
    <property type="match status" value="1"/>
</dbReference>
<evidence type="ECO:0000256" key="3">
    <source>
        <dbReference type="ARBA" id="ARBA00022598"/>
    </source>
</evidence>
<dbReference type="NCBIfam" id="TIGR01434">
    <property type="entry name" value="glu_cys_ligase"/>
    <property type="match status" value="1"/>
</dbReference>